<dbReference type="KEGG" id="cvr:CHLNCDRAFT_13714"/>
<gene>
    <name evidence="2" type="ORF">CHLNCDRAFT_13714</name>
</gene>
<dbReference type="PANTHER" id="PTHR44329">
    <property type="entry name" value="SERINE/THREONINE-PROTEIN KINASE TNNI3K-RELATED"/>
    <property type="match status" value="1"/>
</dbReference>
<dbReference type="GeneID" id="17352031"/>
<feature type="non-terminal residue" evidence="2">
    <location>
        <position position="1"/>
    </location>
</feature>
<dbReference type="Pfam" id="PF07714">
    <property type="entry name" value="PK_Tyr_Ser-Thr"/>
    <property type="match status" value="1"/>
</dbReference>
<dbReference type="PRINTS" id="PR00109">
    <property type="entry name" value="TYRKINASE"/>
</dbReference>
<dbReference type="GO" id="GO:0005524">
    <property type="term" value="F:ATP binding"/>
    <property type="evidence" value="ECO:0007669"/>
    <property type="project" value="InterPro"/>
</dbReference>
<dbReference type="InterPro" id="IPR000719">
    <property type="entry name" value="Prot_kinase_dom"/>
</dbReference>
<feature type="domain" description="Protein kinase" evidence="1">
    <location>
        <begin position="1"/>
        <end position="148"/>
    </location>
</feature>
<dbReference type="SUPFAM" id="SSF56112">
    <property type="entry name" value="Protein kinase-like (PK-like)"/>
    <property type="match status" value="1"/>
</dbReference>
<dbReference type="InterPro" id="IPR051681">
    <property type="entry name" value="Ser/Thr_Kinases-Pseudokinases"/>
</dbReference>
<dbReference type="Proteomes" id="UP000008141">
    <property type="component" value="Unassembled WGS sequence"/>
</dbReference>
<dbReference type="STRING" id="554065.E1ZNK9"/>
<reference evidence="2 3" key="1">
    <citation type="journal article" date="2010" name="Plant Cell">
        <title>The Chlorella variabilis NC64A genome reveals adaptation to photosymbiosis, coevolution with viruses, and cryptic sex.</title>
        <authorList>
            <person name="Blanc G."/>
            <person name="Duncan G."/>
            <person name="Agarkova I."/>
            <person name="Borodovsky M."/>
            <person name="Gurnon J."/>
            <person name="Kuo A."/>
            <person name="Lindquist E."/>
            <person name="Lucas S."/>
            <person name="Pangilinan J."/>
            <person name="Polle J."/>
            <person name="Salamov A."/>
            <person name="Terry A."/>
            <person name="Yamada T."/>
            <person name="Dunigan D.D."/>
            <person name="Grigoriev I.V."/>
            <person name="Claverie J.M."/>
            <person name="Van Etten J.L."/>
        </authorList>
    </citation>
    <scope>NUCLEOTIDE SEQUENCE [LARGE SCALE GENOMIC DNA]</scope>
    <source>
        <strain evidence="2 3">NC64A</strain>
    </source>
</reference>
<evidence type="ECO:0000313" key="3">
    <source>
        <dbReference type="Proteomes" id="UP000008141"/>
    </source>
</evidence>
<proteinExistence type="predicted"/>
<dbReference type="InterPro" id="IPR001245">
    <property type="entry name" value="Ser-Thr/Tyr_kinase_cat_dom"/>
</dbReference>
<name>E1ZNK9_CHLVA</name>
<dbReference type="AlphaFoldDB" id="E1ZNK9"/>
<dbReference type="RefSeq" id="XP_005844803.1">
    <property type="nucleotide sequence ID" value="XM_005844741.1"/>
</dbReference>
<accession>E1ZNK9</accession>
<dbReference type="InterPro" id="IPR011009">
    <property type="entry name" value="Kinase-like_dom_sf"/>
</dbReference>
<evidence type="ECO:0000313" key="2">
    <source>
        <dbReference type="EMBL" id="EFN52701.1"/>
    </source>
</evidence>
<dbReference type="eggNOG" id="KOG0192">
    <property type="taxonomic scope" value="Eukaryota"/>
</dbReference>
<dbReference type="OMA" id="VELMHAC"/>
<dbReference type="SMART" id="SM00220">
    <property type="entry name" value="S_TKc"/>
    <property type="match status" value="1"/>
</dbReference>
<dbReference type="GO" id="GO:0004674">
    <property type="term" value="F:protein serine/threonine kinase activity"/>
    <property type="evidence" value="ECO:0007669"/>
    <property type="project" value="TreeGrafter"/>
</dbReference>
<protein>
    <recommendedName>
        <fullName evidence="1">Protein kinase domain-containing protein</fullName>
    </recommendedName>
</protein>
<keyword evidence="3" id="KW-1185">Reference proteome</keyword>
<evidence type="ECO:0000259" key="1">
    <source>
        <dbReference type="PROSITE" id="PS50011"/>
    </source>
</evidence>
<dbReference type="PROSITE" id="PS00108">
    <property type="entry name" value="PROTEIN_KINASE_ST"/>
    <property type="match status" value="1"/>
</dbReference>
<feature type="non-terminal residue" evidence="2">
    <location>
        <position position="148"/>
    </location>
</feature>
<organism evidence="3">
    <name type="scientific">Chlorella variabilis</name>
    <name type="common">Green alga</name>
    <dbReference type="NCBI Taxonomy" id="554065"/>
    <lineage>
        <taxon>Eukaryota</taxon>
        <taxon>Viridiplantae</taxon>
        <taxon>Chlorophyta</taxon>
        <taxon>core chlorophytes</taxon>
        <taxon>Trebouxiophyceae</taxon>
        <taxon>Chlorellales</taxon>
        <taxon>Chlorellaceae</taxon>
        <taxon>Chlorella clade</taxon>
        <taxon>Chlorella</taxon>
    </lineage>
</organism>
<dbReference type="Gene3D" id="1.10.510.10">
    <property type="entry name" value="Transferase(Phosphotransferase) domain 1"/>
    <property type="match status" value="1"/>
</dbReference>
<dbReference type="InterPro" id="IPR008271">
    <property type="entry name" value="Ser/Thr_kinase_AS"/>
</dbReference>
<dbReference type="PROSITE" id="PS50011">
    <property type="entry name" value="PROTEIN_KINASE_DOM"/>
    <property type="match status" value="1"/>
</dbReference>
<sequence>ATGMLYLHTREPPIAHRDLKSANLLVDRNWQVKVADFNLSRSVERNKAASTVVMTNPRWLAPEVMAGTPGHLPADVWAFGTVMWELLTWQLPFTDLNTYQVPDPTCRGQLMALHQPCRCQQYVELMHACRCTDPEGRPQFDTIAERLR</sequence>
<dbReference type="EMBL" id="GL433855">
    <property type="protein sequence ID" value="EFN52701.1"/>
    <property type="molecule type" value="Genomic_DNA"/>
</dbReference>
<dbReference type="InParanoid" id="E1ZNK9"/>
<dbReference type="OrthoDB" id="513891at2759"/>